<evidence type="ECO:0008006" key="3">
    <source>
        <dbReference type="Google" id="ProtNLM"/>
    </source>
</evidence>
<dbReference type="InterPro" id="IPR036397">
    <property type="entry name" value="RNaseH_sf"/>
</dbReference>
<dbReference type="EMBL" id="JAPDMZ010000632">
    <property type="protein sequence ID" value="KAK0542079.1"/>
    <property type="molecule type" value="Genomic_DNA"/>
</dbReference>
<evidence type="ECO:0000313" key="2">
    <source>
        <dbReference type="Proteomes" id="UP001176517"/>
    </source>
</evidence>
<gene>
    <name evidence="1" type="ORF">OC846_006851</name>
</gene>
<feature type="non-terminal residue" evidence="1">
    <location>
        <position position="63"/>
    </location>
</feature>
<dbReference type="Gene3D" id="3.30.420.10">
    <property type="entry name" value="Ribonuclease H-like superfamily/Ribonuclease H"/>
    <property type="match status" value="1"/>
</dbReference>
<evidence type="ECO:0000313" key="1">
    <source>
        <dbReference type="EMBL" id="KAK0542079.1"/>
    </source>
</evidence>
<protein>
    <recommendedName>
        <fullName evidence="3">Tc1-like transposase DDE domain-containing protein</fullName>
    </recommendedName>
</protein>
<sequence>LWKPCDASTKLALWLKIRVRAAAKKFGYDKISHPGSSPDLNAIETIWRKLKSNIKYRPGPIRT</sequence>
<comment type="caution">
    <text evidence="1">The sequence shown here is derived from an EMBL/GenBank/DDBJ whole genome shotgun (WGS) entry which is preliminary data.</text>
</comment>
<dbReference type="AlphaFoldDB" id="A0AAN6GIM5"/>
<dbReference type="GO" id="GO:0003676">
    <property type="term" value="F:nucleic acid binding"/>
    <property type="evidence" value="ECO:0007669"/>
    <property type="project" value="InterPro"/>
</dbReference>
<feature type="non-terminal residue" evidence="1">
    <location>
        <position position="1"/>
    </location>
</feature>
<accession>A0AAN6GIM5</accession>
<organism evidence="1 2">
    <name type="scientific">Tilletia horrida</name>
    <dbReference type="NCBI Taxonomy" id="155126"/>
    <lineage>
        <taxon>Eukaryota</taxon>
        <taxon>Fungi</taxon>
        <taxon>Dikarya</taxon>
        <taxon>Basidiomycota</taxon>
        <taxon>Ustilaginomycotina</taxon>
        <taxon>Exobasidiomycetes</taxon>
        <taxon>Tilletiales</taxon>
        <taxon>Tilletiaceae</taxon>
        <taxon>Tilletia</taxon>
    </lineage>
</organism>
<reference evidence="1" key="1">
    <citation type="journal article" date="2023" name="PhytoFront">
        <title>Draft Genome Resources of Seven Strains of Tilletia horrida, Causal Agent of Kernel Smut of Rice.</title>
        <authorList>
            <person name="Khanal S."/>
            <person name="Antony Babu S."/>
            <person name="Zhou X.G."/>
        </authorList>
    </citation>
    <scope>NUCLEOTIDE SEQUENCE</scope>
    <source>
        <strain evidence="1">TX6</strain>
    </source>
</reference>
<keyword evidence="2" id="KW-1185">Reference proteome</keyword>
<dbReference type="Proteomes" id="UP001176517">
    <property type="component" value="Unassembled WGS sequence"/>
</dbReference>
<name>A0AAN6GIM5_9BASI</name>
<proteinExistence type="predicted"/>